<keyword evidence="3" id="KW-1185">Reference proteome</keyword>
<reference evidence="2 3" key="1">
    <citation type="journal article" date="2019" name="Int. J. Syst. Evol. Microbiol.">
        <title>The Global Catalogue of Microorganisms (GCM) 10K type strain sequencing project: providing services to taxonomists for standard genome sequencing and annotation.</title>
        <authorList>
            <consortium name="The Broad Institute Genomics Platform"/>
            <consortium name="The Broad Institute Genome Sequencing Center for Infectious Disease"/>
            <person name="Wu L."/>
            <person name="Ma J."/>
        </authorList>
    </citation>
    <scope>NUCLEOTIDE SEQUENCE [LARGE SCALE GENOMIC DNA]</scope>
    <source>
        <strain evidence="2 3">JCM 15608</strain>
    </source>
</reference>
<accession>A0ABN1L4F2</accession>
<feature type="compositionally biased region" description="Polar residues" evidence="1">
    <location>
        <begin position="51"/>
        <end position="75"/>
    </location>
</feature>
<comment type="caution">
    <text evidence="2">The sequence shown here is derived from an EMBL/GenBank/DDBJ whole genome shotgun (WGS) entry which is preliminary data.</text>
</comment>
<dbReference type="Proteomes" id="UP001500021">
    <property type="component" value="Unassembled WGS sequence"/>
</dbReference>
<gene>
    <name evidence="2" type="ORF">GCM10009111_08200</name>
</gene>
<organism evidence="2 3">
    <name type="scientific">Colwellia asteriadis</name>
    <dbReference type="NCBI Taxonomy" id="517723"/>
    <lineage>
        <taxon>Bacteria</taxon>
        <taxon>Pseudomonadati</taxon>
        <taxon>Pseudomonadota</taxon>
        <taxon>Gammaproteobacteria</taxon>
        <taxon>Alteromonadales</taxon>
        <taxon>Colwelliaceae</taxon>
        <taxon>Colwellia</taxon>
    </lineage>
</organism>
<proteinExistence type="predicted"/>
<evidence type="ECO:0000313" key="3">
    <source>
        <dbReference type="Proteomes" id="UP001500021"/>
    </source>
</evidence>
<dbReference type="EMBL" id="BAAAFA010000002">
    <property type="protein sequence ID" value="GAA0813186.1"/>
    <property type="molecule type" value="Genomic_DNA"/>
</dbReference>
<evidence type="ECO:0000256" key="1">
    <source>
        <dbReference type="SAM" id="MobiDB-lite"/>
    </source>
</evidence>
<feature type="region of interest" description="Disordered" evidence="1">
    <location>
        <begin position="48"/>
        <end position="75"/>
    </location>
</feature>
<name>A0ABN1L4F2_9GAMM</name>
<evidence type="ECO:0000313" key="2">
    <source>
        <dbReference type="EMBL" id="GAA0813186.1"/>
    </source>
</evidence>
<protein>
    <submittedName>
        <fullName evidence="2">Uncharacterized protein</fullName>
    </submittedName>
</protein>
<sequence length="133" mass="13919">MASVTMFYSMAGMTSMSGVILSDDSSTNSASNSMAHCQHGASASEVMQPMMSVNSAHHESPQQISAKKQPSNSNEQCCAQDCQCLTGGCSNASAFSKSIAYSGINATANKISFVNKTPVTQPLPSLYRPPIVS</sequence>